<dbReference type="Proteomes" id="UP000029548">
    <property type="component" value="Unassembled WGS sequence"/>
</dbReference>
<dbReference type="Gene3D" id="1.10.10.10">
    <property type="entry name" value="Winged helix-like DNA-binding domain superfamily/Winged helix DNA-binding domain"/>
    <property type="match status" value="1"/>
</dbReference>
<feature type="domain" description="HTH luxR-type" evidence="2">
    <location>
        <begin position="845"/>
        <end position="909"/>
    </location>
</feature>
<gene>
    <name evidence="3" type="ORF">HMPREF1650_03160</name>
</gene>
<dbReference type="SUPFAM" id="SSF48452">
    <property type="entry name" value="TPR-like"/>
    <property type="match status" value="1"/>
</dbReference>
<dbReference type="SUPFAM" id="SSF52540">
    <property type="entry name" value="P-loop containing nucleoside triphosphate hydrolases"/>
    <property type="match status" value="1"/>
</dbReference>
<dbReference type="InterPro" id="IPR000792">
    <property type="entry name" value="Tscrpt_reg_LuxR_C"/>
</dbReference>
<dbReference type="InterPro" id="IPR003593">
    <property type="entry name" value="AAA+_ATPase"/>
</dbReference>
<dbReference type="RefSeq" id="WP_052054020.1">
    <property type="nucleotide sequence ID" value="NZ_JRNE01000035.1"/>
</dbReference>
<dbReference type="Pfam" id="PF13191">
    <property type="entry name" value="AAA_16"/>
    <property type="match status" value="1"/>
</dbReference>
<dbReference type="SUPFAM" id="SSF46894">
    <property type="entry name" value="C-terminal effector domain of the bipartite response regulators"/>
    <property type="match status" value="1"/>
</dbReference>
<dbReference type="InterPro" id="IPR016032">
    <property type="entry name" value="Sig_transdc_resp-reg_C-effctor"/>
</dbReference>
<dbReference type="InterPro" id="IPR039420">
    <property type="entry name" value="WalR-like"/>
</dbReference>
<dbReference type="InterPro" id="IPR041664">
    <property type="entry name" value="AAA_16"/>
</dbReference>
<accession>A0A095Y6N8</accession>
<reference evidence="3 4" key="1">
    <citation type="submission" date="2014-07" db="EMBL/GenBank/DDBJ databases">
        <authorList>
            <person name="McCorrison J."/>
            <person name="Sanka R."/>
            <person name="Torralba M."/>
            <person name="Gillis M."/>
            <person name="Haft D.H."/>
            <person name="Methe B."/>
            <person name="Sutton G."/>
            <person name="Nelson K.E."/>
        </authorList>
    </citation>
    <scope>NUCLEOTIDE SEQUENCE [LARGE SCALE GENOMIC DNA]</scope>
    <source>
        <strain evidence="3 4">DNF00450</strain>
    </source>
</reference>
<dbReference type="SMART" id="SM00382">
    <property type="entry name" value="AAA"/>
    <property type="match status" value="1"/>
</dbReference>
<dbReference type="AlphaFoldDB" id="A0A095Y6N8"/>
<evidence type="ECO:0000313" key="4">
    <source>
        <dbReference type="Proteomes" id="UP000029548"/>
    </source>
</evidence>
<name>A0A095Y6N8_9CORY</name>
<sequence length="909" mass="97084">MQNPISRAPARALIDRVQAVGPGEGVLAVLTGPTGSGKSSLVREVLANLPGFQGIHVSALPWEADRPGTVLEHVAARAGAAPADALSEASLLESGPGGVPSPSAIAGLATRLARHVDVPSAATAIVVDDAHHADSASLRQLAGMTRRFLHSRIAVILACDDAGGAADDEIRSLSDIADVVASVPPLQVSEVRELVYAAVGVPVDAAAAVALRRITGGWPARIREVLQAAPADHWHDPDPSIPLPTTWATSLRGRLSPLSDGVRRIVEAVAIFDHDAPVPLVRDLADDSDGSALDDAVAAGLLRVTSRPGDSTVDFTVPMDRAVLLAELPPARRADLHGRAADRLAQAGDPVGALHQRADAADGPDAALSEELAAYGRATGARGHWRDAARNLRLASELADDDETREILRLDAIEAMISSSDIPEARLHARSLGAGATGPHQDSLLGYLALHEGRRGEARYRIDRAVDAIAAAEPGTDELPADLRARVAARKALLGLVEWLPHEVVDWNKTAAEWSGHGDGASAESSAIALIGQSAIDGTRPGIDRRQADSPLHAQRRDMALGWLSLVHDDPVVARQLLQNRTQAEGSERISLWMDGWLARSHYVLGEWGDAMTVVERGLARAERYEIRLLEPLLLWTGAQIAAFRGDTGLARSYVNRLSISPDAFLIQSIPSAMCRMQVATLATDSVTAARAGDLLADINSRRDILQPGFWPWEDVYAQALLRVDRIDEAEAVTEAALDRHDRAGILSLQAKMSVPAGGLAIARGDVDEGLRLLDDGVEAIEALPMPAYQSRITYEYGQVLRRLGRRRRADEMFARAGEIFAAMGATEFVERCSRERRAGGLGARTTDAAGLTPQEAEIAALIADGASNREAAAELFLSPKTVEYHLTRVYRKLGIRTRSELPTALRRR</sequence>
<dbReference type="GO" id="GO:0003677">
    <property type="term" value="F:DNA binding"/>
    <property type="evidence" value="ECO:0007669"/>
    <property type="project" value="UniProtKB-KW"/>
</dbReference>
<organism evidence="3 4">
    <name type="scientific">Corynebacterium freneyi DNF00450</name>
    <dbReference type="NCBI Taxonomy" id="1287475"/>
    <lineage>
        <taxon>Bacteria</taxon>
        <taxon>Bacillati</taxon>
        <taxon>Actinomycetota</taxon>
        <taxon>Actinomycetes</taxon>
        <taxon>Mycobacteriales</taxon>
        <taxon>Corynebacteriaceae</taxon>
        <taxon>Corynebacterium</taxon>
    </lineage>
</organism>
<dbReference type="InterPro" id="IPR011990">
    <property type="entry name" value="TPR-like_helical_dom_sf"/>
</dbReference>
<dbReference type="eggNOG" id="COG2909">
    <property type="taxonomic scope" value="Bacteria"/>
</dbReference>
<evidence type="ECO:0000259" key="2">
    <source>
        <dbReference type="PROSITE" id="PS50043"/>
    </source>
</evidence>
<evidence type="ECO:0000313" key="3">
    <source>
        <dbReference type="EMBL" id="KGF17716.1"/>
    </source>
</evidence>
<dbReference type="SMART" id="SM00421">
    <property type="entry name" value="HTH_LUXR"/>
    <property type="match status" value="1"/>
</dbReference>
<dbReference type="GO" id="GO:0006355">
    <property type="term" value="P:regulation of DNA-templated transcription"/>
    <property type="evidence" value="ECO:0007669"/>
    <property type="project" value="InterPro"/>
</dbReference>
<dbReference type="InterPro" id="IPR027417">
    <property type="entry name" value="P-loop_NTPase"/>
</dbReference>
<comment type="caution">
    <text evidence="3">The sequence shown here is derived from an EMBL/GenBank/DDBJ whole genome shotgun (WGS) entry which is preliminary data.</text>
</comment>
<protein>
    <recommendedName>
        <fullName evidence="2">HTH luxR-type domain-containing protein</fullName>
    </recommendedName>
</protein>
<dbReference type="EMBL" id="JRNE01000035">
    <property type="protein sequence ID" value="KGF17716.1"/>
    <property type="molecule type" value="Genomic_DNA"/>
</dbReference>
<dbReference type="PRINTS" id="PR00038">
    <property type="entry name" value="HTHLUXR"/>
</dbReference>
<dbReference type="CDD" id="cd06170">
    <property type="entry name" value="LuxR_C_like"/>
    <property type="match status" value="1"/>
</dbReference>
<dbReference type="InterPro" id="IPR036388">
    <property type="entry name" value="WH-like_DNA-bd_sf"/>
</dbReference>
<proteinExistence type="predicted"/>
<dbReference type="Gene3D" id="3.40.50.300">
    <property type="entry name" value="P-loop containing nucleotide triphosphate hydrolases"/>
    <property type="match status" value="1"/>
</dbReference>
<dbReference type="PROSITE" id="PS50043">
    <property type="entry name" value="HTH_LUXR_2"/>
    <property type="match status" value="1"/>
</dbReference>
<dbReference type="PANTHER" id="PTHR43214">
    <property type="entry name" value="TWO-COMPONENT RESPONSE REGULATOR"/>
    <property type="match status" value="1"/>
</dbReference>
<keyword evidence="1" id="KW-0238">DNA-binding</keyword>
<evidence type="ECO:0000256" key="1">
    <source>
        <dbReference type="ARBA" id="ARBA00023125"/>
    </source>
</evidence>
<dbReference type="Pfam" id="PF00196">
    <property type="entry name" value="GerE"/>
    <property type="match status" value="1"/>
</dbReference>